<dbReference type="AlphaFoldDB" id="A0A0U5H4J0"/>
<accession>A0A0U5H4J0</accession>
<dbReference type="PANTHER" id="PTHR33693">
    <property type="entry name" value="TYPE-5 URACIL-DNA GLYCOSYLASE"/>
    <property type="match status" value="1"/>
</dbReference>
<dbReference type="Proteomes" id="UP000066737">
    <property type="component" value="Chromosome I"/>
</dbReference>
<keyword evidence="3" id="KW-0227">DNA damage</keyword>
<evidence type="ECO:0000256" key="5">
    <source>
        <dbReference type="ARBA" id="ARBA00023004"/>
    </source>
</evidence>
<feature type="domain" description="Uracil-DNA glycosylase-like" evidence="8">
    <location>
        <begin position="33"/>
        <end position="197"/>
    </location>
</feature>
<evidence type="ECO:0000313" key="10">
    <source>
        <dbReference type="Proteomes" id="UP000066737"/>
    </source>
</evidence>
<keyword evidence="1" id="KW-0004">4Fe-4S</keyword>
<keyword evidence="2" id="KW-0479">Metal-binding</keyword>
<keyword evidence="10" id="KW-1185">Reference proteome</keyword>
<dbReference type="InterPro" id="IPR036895">
    <property type="entry name" value="Uracil-DNA_glycosylase-like_sf"/>
</dbReference>
<dbReference type="GeneID" id="26659170"/>
<evidence type="ECO:0000313" key="9">
    <source>
        <dbReference type="EMBL" id="CQH57422.1"/>
    </source>
</evidence>
<dbReference type="Gene3D" id="3.40.470.10">
    <property type="entry name" value="Uracil-DNA glycosylase-like domain"/>
    <property type="match status" value="1"/>
</dbReference>
<dbReference type="PANTHER" id="PTHR33693:SF1">
    <property type="entry name" value="TYPE-4 URACIL-DNA GLYCOSYLASE"/>
    <property type="match status" value="1"/>
</dbReference>
<reference evidence="10" key="1">
    <citation type="journal article" date="2016" name="Environ. Microbiol.">
        <title>The complete genome of a viable archaeum isolated from 123-million-year-old rock salt.</title>
        <authorList>
            <person name="Jaakkola S.T."/>
            <person name="Pfeiffer F."/>
            <person name="Ravantti J.J."/>
            <person name="Guo Q."/>
            <person name="Liu Y."/>
            <person name="Chen X."/>
            <person name="Ma H."/>
            <person name="Yang C."/>
            <person name="Oksanen H.M."/>
            <person name="Bamford D.H."/>
        </authorList>
    </citation>
    <scope>NUCLEOTIDE SEQUENCE</scope>
    <source>
        <strain evidence="10">JI20-1</strain>
    </source>
</reference>
<proteinExistence type="predicted"/>
<dbReference type="STRING" id="1407499.HHUB_2534"/>
<dbReference type="OrthoDB" id="186208at2157"/>
<name>A0A0U5H4J0_9EURY</name>
<keyword evidence="7" id="KW-0234">DNA repair</keyword>
<dbReference type="InterPro" id="IPR005122">
    <property type="entry name" value="Uracil-DNA_glycosylase-like"/>
</dbReference>
<dbReference type="KEGG" id="hhb:Hhub_2534"/>
<sequence>MDAHQDGPQNPYGMDEDCRNCPGLCDVRERVVHGYGDVGADFVFVGEAPSEGAEQTGVPFTGDEAGERFQHVLGSVGLNYSLPSSDEPELDNAYLTYLTRCRHPAREPSDEEVATCEPYLNADIRIINPEVLVPVGQRALTELGKEYTTTPADDLDVEECHATTIRGRGFELAPMIHPADQTDAQREEYVEFFLDLLDTDYRQTKGRRGR</sequence>
<dbReference type="GO" id="GO:0051539">
    <property type="term" value="F:4 iron, 4 sulfur cluster binding"/>
    <property type="evidence" value="ECO:0007669"/>
    <property type="project" value="UniProtKB-KW"/>
</dbReference>
<evidence type="ECO:0000256" key="3">
    <source>
        <dbReference type="ARBA" id="ARBA00022763"/>
    </source>
</evidence>
<dbReference type="RefSeq" id="WP_059056971.1">
    <property type="nucleotide sequence ID" value="NZ_CEML01000001.1"/>
</dbReference>
<evidence type="ECO:0000256" key="6">
    <source>
        <dbReference type="ARBA" id="ARBA00023014"/>
    </source>
</evidence>
<dbReference type="SMART" id="SM00987">
    <property type="entry name" value="UreE_C"/>
    <property type="match status" value="1"/>
</dbReference>
<gene>
    <name evidence="9" type="ORF">HHUB_2534</name>
</gene>
<dbReference type="GO" id="GO:0006281">
    <property type="term" value="P:DNA repair"/>
    <property type="evidence" value="ECO:0007669"/>
    <property type="project" value="UniProtKB-KW"/>
</dbReference>
<keyword evidence="5" id="KW-0408">Iron</keyword>
<dbReference type="SMART" id="SM00986">
    <property type="entry name" value="UDG"/>
    <property type="match status" value="1"/>
</dbReference>
<dbReference type="SUPFAM" id="SSF52141">
    <property type="entry name" value="Uracil-DNA glycosylase-like"/>
    <property type="match status" value="1"/>
</dbReference>
<evidence type="ECO:0000256" key="1">
    <source>
        <dbReference type="ARBA" id="ARBA00022485"/>
    </source>
</evidence>
<dbReference type="InterPro" id="IPR051536">
    <property type="entry name" value="UDG_Type-4/5"/>
</dbReference>
<organism evidence="9 10">
    <name type="scientific">Halobacterium hubeiense</name>
    <dbReference type="NCBI Taxonomy" id="1407499"/>
    <lineage>
        <taxon>Archaea</taxon>
        <taxon>Methanobacteriati</taxon>
        <taxon>Methanobacteriota</taxon>
        <taxon>Stenosarchaea group</taxon>
        <taxon>Halobacteria</taxon>
        <taxon>Halobacteriales</taxon>
        <taxon>Halobacteriaceae</taxon>
        <taxon>Halobacterium</taxon>
    </lineage>
</organism>
<dbReference type="GO" id="GO:0097506">
    <property type="term" value="F:deaminated base DNA N-glycosylase activity"/>
    <property type="evidence" value="ECO:0007669"/>
    <property type="project" value="UniProtKB-ARBA"/>
</dbReference>
<keyword evidence="4" id="KW-0378">Hydrolase</keyword>
<dbReference type="Pfam" id="PF03167">
    <property type="entry name" value="UDG"/>
    <property type="match status" value="1"/>
</dbReference>
<evidence type="ECO:0000259" key="8">
    <source>
        <dbReference type="SMART" id="SM00986"/>
    </source>
</evidence>
<evidence type="ECO:0000256" key="2">
    <source>
        <dbReference type="ARBA" id="ARBA00022723"/>
    </source>
</evidence>
<dbReference type="GO" id="GO:0046872">
    <property type="term" value="F:metal ion binding"/>
    <property type="evidence" value="ECO:0007669"/>
    <property type="project" value="UniProtKB-KW"/>
</dbReference>
<dbReference type="EMBL" id="LN831302">
    <property type="protein sequence ID" value="CQH57422.1"/>
    <property type="molecule type" value="Genomic_DNA"/>
</dbReference>
<protein>
    <submittedName>
        <fullName evidence="9">Uracil-DNA glycosylase superfamily protein</fullName>
    </submittedName>
</protein>
<keyword evidence="6" id="KW-0411">Iron-sulfur</keyword>
<evidence type="ECO:0000256" key="7">
    <source>
        <dbReference type="ARBA" id="ARBA00023204"/>
    </source>
</evidence>
<evidence type="ECO:0000256" key="4">
    <source>
        <dbReference type="ARBA" id="ARBA00022801"/>
    </source>
</evidence>
<dbReference type="CDD" id="cd10030">
    <property type="entry name" value="UDG-F4_TTUDGA_SPO1dp_like"/>
    <property type="match status" value="1"/>
</dbReference>